<dbReference type="Proteomes" id="UP001488838">
    <property type="component" value="Unassembled WGS sequence"/>
</dbReference>
<sequence length="72" mass="8101">MPLLRRASSSTGSPQRCWKSIFNPPASGAIAQLLGWFVTICDSDYPRSHDNFASRQWTARKRAICFGWNRAG</sequence>
<comment type="caution">
    <text evidence="1">The sequence shown here is derived from an EMBL/GenBank/DDBJ whole genome shotgun (WGS) entry which is preliminary data.</text>
</comment>
<dbReference type="EMBL" id="JBBHLL010000045">
    <property type="protein sequence ID" value="KAK7824562.1"/>
    <property type="molecule type" value="Genomic_DNA"/>
</dbReference>
<organism evidence="1 2">
    <name type="scientific">Myodes glareolus</name>
    <name type="common">Bank vole</name>
    <name type="synonym">Clethrionomys glareolus</name>
    <dbReference type="NCBI Taxonomy" id="447135"/>
    <lineage>
        <taxon>Eukaryota</taxon>
        <taxon>Metazoa</taxon>
        <taxon>Chordata</taxon>
        <taxon>Craniata</taxon>
        <taxon>Vertebrata</taxon>
        <taxon>Euteleostomi</taxon>
        <taxon>Mammalia</taxon>
        <taxon>Eutheria</taxon>
        <taxon>Euarchontoglires</taxon>
        <taxon>Glires</taxon>
        <taxon>Rodentia</taxon>
        <taxon>Myomorpha</taxon>
        <taxon>Muroidea</taxon>
        <taxon>Cricetidae</taxon>
        <taxon>Arvicolinae</taxon>
        <taxon>Myodes</taxon>
    </lineage>
</organism>
<dbReference type="AlphaFoldDB" id="A0AAW0JDB7"/>
<accession>A0AAW0JDB7</accession>
<proteinExistence type="predicted"/>
<name>A0AAW0JDB7_MYOGA</name>
<evidence type="ECO:0000313" key="2">
    <source>
        <dbReference type="Proteomes" id="UP001488838"/>
    </source>
</evidence>
<evidence type="ECO:0000313" key="1">
    <source>
        <dbReference type="EMBL" id="KAK7824562.1"/>
    </source>
</evidence>
<gene>
    <name evidence="1" type="ORF">U0070_021483</name>
</gene>
<reference evidence="1 2" key="1">
    <citation type="journal article" date="2023" name="bioRxiv">
        <title>Conserved and derived expression patterns and positive selection on dental genes reveal complex evolutionary context of ever-growing rodent molars.</title>
        <authorList>
            <person name="Calamari Z.T."/>
            <person name="Song A."/>
            <person name="Cohen E."/>
            <person name="Akter M."/>
            <person name="Roy R.D."/>
            <person name="Hallikas O."/>
            <person name="Christensen M.M."/>
            <person name="Li P."/>
            <person name="Marangoni P."/>
            <person name="Jernvall J."/>
            <person name="Klein O.D."/>
        </authorList>
    </citation>
    <scope>NUCLEOTIDE SEQUENCE [LARGE SCALE GENOMIC DNA]</scope>
    <source>
        <strain evidence="1">V071</strain>
    </source>
</reference>
<protein>
    <submittedName>
        <fullName evidence="1">Uncharacterized protein</fullName>
    </submittedName>
</protein>
<keyword evidence="2" id="KW-1185">Reference proteome</keyword>